<dbReference type="PANTHER" id="PTHR43539">
    <property type="entry name" value="FLAVIN-BINDING MONOOXYGENASE-LIKE PROTEIN (AFU_ORTHOLOGUE AFUA_4G09220)"/>
    <property type="match status" value="1"/>
</dbReference>
<dbReference type="PRINTS" id="PR00368">
    <property type="entry name" value="FADPNR"/>
</dbReference>
<dbReference type="SMR" id="A0A166ZN72"/>
<comment type="caution">
    <text evidence="2">The sequence shown here is derived from an EMBL/GenBank/DDBJ whole genome shotgun (WGS) entry which is preliminary data.</text>
</comment>
<keyword evidence="1" id="KW-0560">Oxidoreductase</keyword>
<dbReference type="GO" id="GO:0004497">
    <property type="term" value="F:monooxygenase activity"/>
    <property type="evidence" value="ECO:0007669"/>
    <property type="project" value="TreeGrafter"/>
</dbReference>
<evidence type="ECO:0008006" key="4">
    <source>
        <dbReference type="Google" id="ProtNLM"/>
    </source>
</evidence>
<name>A0A166ZN72_9GAMM</name>
<reference evidence="2 3" key="1">
    <citation type="submission" date="2013-07" db="EMBL/GenBank/DDBJ databases">
        <title>Comparative Genomic and Metabolomic Analysis of Twelve Strains of Pseudoalteromonas luteoviolacea.</title>
        <authorList>
            <person name="Vynne N.G."/>
            <person name="Mansson M."/>
            <person name="Gram L."/>
        </authorList>
    </citation>
    <scope>NUCLEOTIDE SEQUENCE [LARGE SCALE GENOMIC DNA]</scope>
    <source>
        <strain evidence="2 3">H33</strain>
    </source>
</reference>
<dbReference type="SUPFAM" id="SSF51905">
    <property type="entry name" value="FAD/NAD(P)-binding domain"/>
    <property type="match status" value="2"/>
</dbReference>
<dbReference type="GO" id="GO:0036503">
    <property type="term" value="P:ERAD pathway"/>
    <property type="evidence" value="ECO:0007669"/>
    <property type="project" value="TreeGrafter"/>
</dbReference>
<dbReference type="Gene3D" id="3.50.50.60">
    <property type="entry name" value="FAD/NAD(P)-binding domain"/>
    <property type="match status" value="2"/>
</dbReference>
<sequence>MESNHQVVIIGAGPAGMQLSYFLNKASVSHVVLERADIPGSFFATYPVHRKLISINKVHTGFDDKTKNLRWDWNSLLNDDDDFSFKDFDQSYYPSSDKLVEYMAQFATRYELPIQFNTHVDSITKTNSQFVISCRNNKTYNANILVDATGIGELNVPNIDGVEHVIPYTEMSNDVSQFKNKRILILGKGNSAFETADSLMEVSANTHVISPKDFNFAWVSHYPGHLRSVNQGFLDTFFLKQQNAILNGTIASIKPTEQGQYLVDMIFSEDGERESNTYDHIVNCSGFKCNFDHYSADLKPDLCLMDKFPKLNHQWQSTNIDNLFFCGANMQCNDYKDSSTPFVHGIRHNAQTLAEILVNKLQNRTWQAKQTITAETDLYDAISEQIRRATTIWFLFGNVYDVYALDAQNNFQFYESIPKLVFEQEELFKNFSGYTLEFSYKLPKDENEKPKFSTHGFLHPIIMKYQGGECIDEIHMLEDIYSEWEDLDKLDNGIKEFILTSQFEI</sequence>
<gene>
    <name evidence="2" type="ORF">N476_05685</name>
</gene>
<evidence type="ECO:0000313" key="2">
    <source>
        <dbReference type="EMBL" id="KZN44487.1"/>
    </source>
</evidence>
<dbReference type="EMBL" id="AUXZ01000141">
    <property type="protein sequence ID" value="KZN44487.1"/>
    <property type="molecule type" value="Genomic_DNA"/>
</dbReference>
<dbReference type="AlphaFoldDB" id="A0A166ZN72"/>
<evidence type="ECO:0000313" key="3">
    <source>
        <dbReference type="Proteomes" id="UP000076503"/>
    </source>
</evidence>
<accession>A0A166ZN72</accession>
<evidence type="ECO:0000256" key="1">
    <source>
        <dbReference type="ARBA" id="ARBA00023002"/>
    </source>
</evidence>
<dbReference type="PATRIC" id="fig|1365251.3.peg.5260"/>
<dbReference type="PANTHER" id="PTHR43539:SF23">
    <property type="entry name" value="FAD-DEPENDENT OXIDOREDUCTASE DOMAIN-CONTAINING PROTEIN 2"/>
    <property type="match status" value="1"/>
</dbReference>
<organism evidence="2 3">
    <name type="scientific">Pseudoalteromonas luteoviolacea H33</name>
    <dbReference type="NCBI Taxonomy" id="1365251"/>
    <lineage>
        <taxon>Bacteria</taxon>
        <taxon>Pseudomonadati</taxon>
        <taxon>Pseudomonadota</taxon>
        <taxon>Gammaproteobacteria</taxon>
        <taxon>Alteromonadales</taxon>
        <taxon>Pseudoalteromonadaceae</taxon>
        <taxon>Pseudoalteromonas</taxon>
    </lineage>
</organism>
<dbReference type="Proteomes" id="UP000076503">
    <property type="component" value="Unassembled WGS sequence"/>
</dbReference>
<dbReference type="InterPro" id="IPR050982">
    <property type="entry name" value="Auxin_biosynth/cation_transpt"/>
</dbReference>
<protein>
    <recommendedName>
        <fullName evidence="4">Pyridine nucleotide-disulfide oxidoreductase</fullName>
    </recommendedName>
</protein>
<proteinExistence type="predicted"/>
<dbReference type="GO" id="GO:0050660">
    <property type="term" value="F:flavin adenine dinucleotide binding"/>
    <property type="evidence" value="ECO:0007669"/>
    <property type="project" value="TreeGrafter"/>
</dbReference>
<dbReference type="InterPro" id="IPR036188">
    <property type="entry name" value="FAD/NAD-bd_sf"/>
</dbReference>
<dbReference type="Pfam" id="PF13738">
    <property type="entry name" value="Pyr_redox_3"/>
    <property type="match status" value="1"/>
</dbReference>
<dbReference type="RefSeq" id="WP_063364335.1">
    <property type="nucleotide sequence ID" value="NZ_AUXZ01000141.1"/>
</dbReference>
<dbReference type="OrthoDB" id="9773233at2"/>